<name>A0AAW0BKK8_9AGAR</name>
<evidence type="ECO:0000256" key="1">
    <source>
        <dbReference type="SAM" id="MobiDB-lite"/>
    </source>
</evidence>
<comment type="caution">
    <text evidence="2">The sequence shown here is derived from an EMBL/GenBank/DDBJ whole genome shotgun (WGS) entry which is preliminary data.</text>
</comment>
<accession>A0AAW0BKK8</accession>
<dbReference type="EMBL" id="JAWWNJ010000031">
    <property type="protein sequence ID" value="KAK7026568.1"/>
    <property type="molecule type" value="Genomic_DNA"/>
</dbReference>
<proteinExistence type="predicted"/>
<dbReference type="AlphaFoldDB" id="A0AAW0BKK8"/>
<evidence type="ECO:0000313" key="2">
    <source>
        <dbReference type="EMBL" id="KAK7026568.1"/>
    </source>
</evidence>
<sequence length="193" mass="21096">MDDSPRPQKRARNTPPSDESPRKGPENQLHGAQLLLALPSLLVHPPTNGEHKRALHLSLLALRRCLGLQNPARDGKKTSSAAAGGSLDLSQPDECRAWCALAEIGLCIVEGGFADEPWAFGIEHEIEKALGKAKTVEQLISALVKAAFLLQHRNIKFPLISLHFTLFFPGWSPSSHTRFASGSLSRFSEETCF</sequence>
<reference evidence="2 3" key="1">
    <citation type="journal article" date="2024" name="J Genomics">
        <title>Draft genome sequencing and assembly of Favolaschia claudopus CIRM-BRFM 2984 isolated from oak limbs.</title>
        <authorList>
            <person name="Navarro D."/>
            <person name="Drula E."/>
            <person name="Chaduli D."/>
            <person name="Cazenave R."/>
            <person name="Ahrendt S."/>
            <person name="Wang J."/>
            <person name="Lipzen A."/>
            <person name="Daum C."/>
            <person name="Barry K."/>
            <person name="Grigoriev I.V."/>
            <person name="Favel A."/>
            <person name="Rosso M.N."/>
            <person name="Martin F."/>
        </authorList>
    </citation>
    <scope>NUCLEOTIDE SEQUENCE [LARGE SCALE GENOMIC DNA]</scope>
    <source>
        <strain evidence="2 3">CIRM-BRFM 2984</strain>
    </source>
</reference>
<protein>
    <submittedName>
        <fullName evidence="2">Uncharacterized protein</fullName>
    </submittedName>
</protein>
<feature type="region of interest" description="Disordered" evidence="1">
    <location>
        <begin position="1"/>
        <end position="28"/>
    </location>
</feature>
<organism evidence="2 3">
    <name type="scientific">Favolaschia claudopus</name>
    <dbReference type="NCBI Taxonomy" id="2862362"/>
    <lineage>
        <taxon>Eukaryota</taxon>
        <taxon>Fungi</taxon>
        <taxon>Dikarya</taxon>
        <taxon>Basidiomycota</taxon>
        <taxon>Agaricomycotina</taxon>
        <taxon>Agaricomycetes</taxon>
        <taxon>Agaricomycetidae</taxon>
        <taxon>Agaricales</taxon>
        <taxon>Marasmiineae</taxon>
        <taxon>Mycenaceae</taxon>
        <taxon>Favolaschia</taxon>
    </lineage>
</organism>
<gene>
    <name evidence="2" type="ORF">R3P38DRAFT_984441</name>
</gene>
<dbReference type="Proteomes" id="UP001362999">
    <property type="component" value="Unassembled WGS sequence"/>
</dbReference>
<keyword evidence="3" id="KW-1185">Reference proteome</keyword>
<evidence type="ECO:0000313" key="3">
    <source>
        <dbReference type="Proteomes" id="UP001362999"/>
    </source>
</evidence>